<feature type="transmembrane region" description="Helical" evidence="8">
    <location>
        <begin position="40"/>
        <end position="57"/>
    </location>
</feature>
<dbReference type="AlphaFoldDB" id="A0A955HXC2"/>
<dbReference type="InterPro" id="IPR004358">
    <property type="entry name" value="Sig_transdc_His_kin-like_C"/>
</dbReference>
<dbReference type="Pfam" id="PF16927">
    <property type="entry name" value="HisKA_7TM"/>
    <property type="match status" value="1"/>
</dbReference>
<evidence type="ECO:0000256" key="3">
    <source>
        <dbReference type="ARBA" id="ARBA00022553"/>
    </source>
</evidence>
<dbReference type="PRINTS" id="PR00344">
    <property type="entry name" value="BCTRLSENSOR"/>
</dbReference>
<dbReference type="InterPro" id="IPR029016">
    <property type="entry name" value="GAF-like_dom_sf"/>
</dbReference>
<keyword evidence="8" id="KW-0472">Membrane</keyword>
<dbReference type="SUPFAM" id="SSF55874">
    <property type="entry name" value="ATPase domain of HSP90 chaperone/DNA topoisomerase II/histidine kinase"/>
    <property type="match status" value="1"/>
</dbReference>
<keyword evidence="4" id="KW-0808">Transferase</keyword>
<dbReference type="CDD" id="cd00082">
    <property type="entry name" value="HisKA"/>
    <property type="match status" value="1"/>
</dbReference>
<gene>
    <name evidence="10" type="ORF">KC622_00425</name>
</gene>
<feature type="transmembrane region" description="Helical" evidence="8">
    <location>
        <begin position="205"/>
        <end position="225"/>
    </location>
</feature>
<evidence type="ECO:0000256" key="4">
    <source>
        <dbReference type="ARBA" id="ARBA00022679"/>
    </source>
</evidence>
<feature type="transmembrane region" description="Helical" evidence="8">
    <location>
        <begin position="103"/>
        <end position="121"/>
    </location>
</feature>
<evidence type="ECO:0000313" key="10">
    <source>
        <dbReference type="EMBL" id="MCA9374775.1"/>
    </source>
</evidence>
<dbReference type="Proteomes" id="UP000748332">
    <property type="component" value="Unassembled WGS sequence"/>
</dbReference>
<sequence>MQLPILLNVPNLGYLFSLSLAIIIAVFLTQNSKKISSRLFVGFISSISLWILSNAIADNIGTYDGALFWSRVAIVGPVFIGPLFFIFADVFPNEDNRFNLKKFILFMTTTLPFLAVLFTKWNVESVTLKTFGIDFVPGVLYQYLGAYLGLFMISGFWRLIKKFRIAVGTAKRQIGWIFIGFSATFIIAIVFSLIFPLLGYSSVTFVGPASSLIFLICTVYVLIWHRLFGVKFIIGKTLYHGALLLFPYILFYTVYFIYSKLWGSIFTPEALLVGFLVSAAFVTVFKKYDSWLGKFVEDVIIHTNFNPQEVLSEFQKVFSKELDFNRLVSLFLDKVNETVAPKSASFILLDIESKDLKINSTIGKELFESKSEFYIAVELCAEHNSFITVDDLASLISEIPEDERLTKVRNYLLSRDIYGVFRLFSESKSIAILILGEKPNDTAYTEEEIEFILSVNQVISVALERSLLYQEVRNLNNSLQMRVEKATKELQQKYAELKQIRDKERDMIDIMGHELRTPLSIIKVSLGALDLKAQKAPEAFDYQTYKEYLPRLTDAIERESQLLETMISSTKIDAKRMEVHLEETGILPLIEDSIIGQKELVLQKGLKIIFNRPETNVKVFADKVRLGEVLDNLIGNAVKYTQKGTVTVRIADEGTFLKVSVQDTGVGIPREALSRLGEKFFRVKQHLNEGGNDVPVVRPGGTGLGLYVTFGLVELMSGKVSVESKLGEGSTFSFTLPKYTGQKIDARTADSKDIFTRLGLKESES</sequence>
<dbReference type="EC" id="2.7.13.3" evidence="2"/>
<organism evidence="10 11">
    <name type="scientific">Candidatus Dojkabacteria bacterium</name>
    <dbReference type="NCBI Taxonomy" id="2099670"/>
    <lineage>
        <taxon>Bacteria</taxon>
        <taxon>Candidatus Dojkabacteria</taxon>
    </lineage>
</organism>
<dbReference type="Pfam" id="PF02518">
    <property type="entry name" value="HATPase_c"/>
    <property type="match status" value="1"/>
</dbReference>
<feature type="transmembrane region" description="Helical" evidence="8">
    <location>
        <begin position="176"/>
        <end position="199"/>
    </location>
</feature>
<dbReference type="InterPro" id="IPR003594">
    <property type="entry name" value="HATPase_dom"/>
</dbReference>
<reference evidence="10" key="2">
    <citation type="journal article" date="2021" name="Microbiome">
        <title>Successional dynamics and alternative stable states in a saline activated sludge microbial community over 9 years.</title>
        <authorList>
            <person name="Wang Y."/>
            <person name="Ye J."/>
            <person name="Ju F."/>
            <person name="Liu L."/>
            <person name="Boyd J.A."/>
            <person name="Deng Y."/>
            <person name="Parks D.H."/>
            <person name="Jiang X."/>
            <person name="Yin X."/>
            <person name="Woodcroft B.J."/>
            <person name="Tyson G.W."/>
            <person name="Hugenholtz P."/>
            <person name="Polz M.F."/>
            <person name="Zhang T."/>
        </authorList>
    </citation>
    <scope>NUCLEOTIDE SEQUENCE</scope>
    <source>
        <strain evidence="10">HKST-UBA16</strain>
    </source>
</reference>
<feature type="transmembrane region" description="Helical" evidence="8">
    <location>
        <begin position="12"/>
        <end position="28"/>
    </location>
</feature>
<evidence type="ECO:0000259" key="9">
    <source>
        <dbReference type="PROSITE" id="PS50109"/>
    </source>
</evidence>
<dbReference type="PROSITE" id="PS50109">
    <property type="entry name" value="HIS_KIN"/>
    <property type="match status" value="1"/>
</dbReference>
<dbReference type="InterPro" id="IPR005467">
    <property type="entry name" value="His_kinase_dom"/>
</dbReference>
<proteinExistence type="predicted"/>
<evidence type="ECO:0000313" key="11">
    <source>
        <dbReference type="Proteomes" id="UP000748332"/>
    </source>
</evidence>
<feature type="transmembrane region" description="Helical" evidence="8">
    <location>
        <begin position="264"/>
        <end position="285"/>
    </location>
</feature>
<accession>A0A955HXC2</accession>
<dbReference type="InterPro" id="IPR036890">
    <property type="entry name" value="HATPase_C_sf"/>
</dbReference>
<feature type="domain" description="Histidine kinase" evidence="9">
    <location>
        <begin position="510"/>
        <end position="740"/>
    </location>
</feature>
<keyword evidence="7" id="KW-0175">Coiled coil</keyword>
<evidence type="ECO:0000256" key="5">
    <source>
        <dbReference type="ARBA" id="ARBA00022777"/>
    </source>
</evidence>
<keyword evidence="8" id="KW-0812">Transmembrane</keyword>
<dbReference type="SUPFAM" id="SSF47384">
    <property type="entry name" value="Homodimeric domain of signal transducing histidine kinase"/>
    <property type="match status" value="1"/>
</dbReference>
<keyword evidence="8" id="KW-1133">Transmembrane helix</keyword>
<evidence type="ECO:0000256" key="1">
    <source>
        <dbReference type="ARBA" id="ARBA00000085"/>
    </source>
</evidence>
<dbReference type="Gene3D" id="3.30.565.10">
    <property type="entry name" value="Histidine kinase-like ATPase, C-terminal domain"/>
    <property type="match status" value="1"/>
</dbReference>
<keyword evidence="5" id="KW-0418">Kinase</keyword>
<evidence type="ECO:0000256" key="6">
    <source>
        <dbReference type="ARBA" id="ARBA00023012"/>
    </source>
</evidence>
<comment type="caution">
    <text evidence="10">The sequence shown here is derived from an EMBL/GenBank/DDBJ whole genome shotgun (WGS) entry which is preliminary data.</text>
</comment>
<keyword evidence="3" id="KW-0597">Phosphoprotein</keyword>
<dbReference type="EMBL" id="JAGQLM010000017">
    <property type="protein sequence ID" value="MCA9374775.1"/>
    <property type="molecule type" value="Genomic_DNA"/>
</dbReference>
<dbReference type="SUPFAM" id="SSF55781">
    <property type="entry name" value="GAF domain-like"/>
    <property type="match status" value="1"/>
</dbReference>
<dbReference type="SMART" id="SM00387">
    <property type="entry name" value="HATPase_c"/>
    <property type="match status" value="1"/>
</dbReference>
<name>A0A955HXC2_9BACT</name>
<dbReference type="PANTHER" id="PTHR43711:SF1">
    <property type="entry name" value="HISTIDINE KINASE 1"/>
    <property type="match status" value="1"/>
</dbReference>
<dbReference type="InterPro" id="IPR036097">
    <property type="entry name" value="HisK_dim/P_sf"/>
</dbReference>
<dbReference type="Pfam" id="PF00512">
    <property type="entry name" value="HisKA"/>
    <property type="match status" value="1"/>
</dbReference>
<feature type="transmembrane region" description="Helical" evidence="8">
    <location>
        <begin position="69"/>
        <end position="91"/>
    </location>
</feature>
<comment type="catalytic activity">
    <reaction evidence="1">
        <text>ATP + protein L-histidine = ADP + protein N-phospho-L-histidine.</text>
        <dbReference type="EC" id="2.7.13.3"/>
    </reaction>
</comment>
<dbReference type="InterPro" id="IPR003661">
    <property type="entry name" value="HisK_dim/P_dom"/>
</dbReference>
<feature type="transmembrane region" description="Helical" evidence="8">
    <location>
        <begin position="141"/>
        <end position="160"/>
    </location>
</feature>
<dbReference type="GO" id="GO:0000155">
    <property type="term" value="F:phosphorelay sensor kinase activity"/>
    <property type="evidence" value="ECO:0007669"/>
    <property type="project" value="InterPro"/>
</dbReference>
<dbReference type="Gene3D" id="1.10.287.130">
    <property type="match status" value="1"/>
</dbReference>
<dbReference type="InterPro" id="IPR031621">
    <property type="entry name" value="HisKA_7TM"/>
</dbReference>
<feature type="transmembrane region" description="Helical" evidence="8">
    <location>
        <begin position="237"/>
        <end position="258"/>
    </location>
</feature>
<dbReference type="PANTHER" id="PTHR43711">
    <property type="entry name" value="TWO-COMPONENT HISTIDINE KINASE"/>
    <property type="match status" value="1"/>
</dbReference>
<keyword evidence="6" id="KW-0902">Two-component regulatory system</keyword>
<reference evidence="10" key="1">
    <citation type="submission" date="2020-04" db="EMBL/GenBank/DDBJ databases">
        <authorList>
            <person name="Zhang T."/>
        </authorList>
    </citation>
    <scope>NUCLEOTIDE SEQUENCE</scope>
    <source>
        <strain evidence="10">HKST-UBA16</strain>
    </source>
</reference>
<dbReference type="Gene3D" id="3.30.450.40">
    <property type="match status" value="1"/>
</dbReference>
<evidence type="ECO:0000256" key="8">
    <source>
        <dbReference type="SAM" id="Phobius"/>
    </source>
</evidence>
<evidence type="ECO:0000256" key="2">
    <source>
        <dbReference type="ARBA" id="ARBA00012438"/>
    </source>
</evidence>
<protein>
    <recommendedName>
        <fullName evidence="2">histidine kinase</fullName>
        <ecNumber evidence="2">2.7.13.3</ecNumber>
    </recommendedName>
</protein>
<dbReference type="SMART" id="SM00388">
    <property type="entry name" value="HisKA"/>
    <property type="match status" value="1"/>
</dbReference>
<evidence type="ECO:0000256" key="7">
    <source>
        <dbReference type="SAM" id="Coils"/>
    </source>
</evidence>
<dbReference type="InterPro" id="IPR050736">
    <property type="entry name" value="Sensor_HK_Regulatory"/>
</dbReference>
<feature type="coiled-coil region" evidence="7">
    <location>
        <begin position="469"/>
        <end position="507"/>
    </location>
</feature>